<evidence type="ECO:0000256" key="1">
    <source>
        <dbReference type="PROSITE-ProRule" id="PRU00520"/>
    </source>
</evidence>
<dbReference type="EMBL" id="DQZR01000274">
    <property type="protein sequence ID" value="HDM36880.1"/>
    <property type="molecule type" value="Genomic_DNA"/>
</dbReference>
<feature type="active site" evidence="1">
    <location>
        <position position="21"/>
    </location>
</feature>
<protein>
    <recommendedName>
        <fullName evidence="1">acylphosphatase</fullName>
        <ecNumber evidence="1">3.6.1.7</ecNumber>
    </recommendedName>
</protein>
<evidence type="ECO:0000313" key="5">
    <source>
        <dbReference type="EMBL" id="HDM36880.1"/>
    </source>
</evidence>
<name>A0A7C1B323_9EURY</name>
<dbReference type="PANTHER" id="PTHR47268">
    <property type="entry name" value="ACYLPHOSPHATASE"/>
    <property type="match status" value="1"/>
</dbReference>
<dbReference type="Proteomes" id="UP000885863">
    <property type="component" value="Unassembled WGS sequence"/>
</dbReference>
<sequence length="210" mass="24432">MSSTVRAHLIIRGRVQKAGYRDYIDEVAFDLDLKGYVKNLPDRSVEVICEGEREKIERFIDKIRIRQYPISVEDIEVDYSDATGEFRDFEIIREEDLTEAVYERMDAAARYMREMNRNLAEKIDAGREENKKGFSMLAEKIDKVAEKVDAGREENKKGFSMLAEKMDSIKDDTSAIRTSLSSLDDLRIKYEELRRDMAEIKQALREKGIV</sequence>
<dbReference type="InterPro" id="IPR001792">
    <property type="entry name" value="Acylphosphatase-like_dom"/>
</dbReference>
<dbReference type="AlphaFoldDB" id="A0A7C1B323"/>
<evidence type="ECO:0000256" key="3">
    <source>
        <dbReference type="SAM" id="Coils"/>
    </source>
</evidence>
<proteinExistence type="inferred from homology"/>
<dbReference type="GO" id="GO:0003998">
    <property type="term" value="F:acylphosphatase activity"/>
    <property type="evidence" value="ECO:0007669"/>
    <property type="project" value="UniProtKB-EC"/>
</dbReference>
<evidence type="ECO:0000256" key="2">
    <source>
        <dbReference type="RuleBase" id="RU004168"/>
    </source>
</evidence>
<evidence type="ECO:0000259" key="4">
    <source>
        <dbReference type="PROSITE" id="PS51160"/>
    </source>
</evidence>
<feature type="domain" description="Acylphosphatase-like" evidence="4">
    <location>
        <begin position="6"/>
        <end position="93"/>
    </location>
</feature>
<keyword evidence="1" id="KW-0378">Hydrolase</keyword>
<dbReference type="InterPro" id="IPR020456">
    <property type="entry name" value="Acylphosphatase"/>
</dbReference>
<dbReference type="PANTHER" id="PTHR47268:SF4">
    <property type="entry name" value="ACYLPHOSPHATASE"/>
    <property type="match status" value="1"/>
</dbReference>
<dbReference type="PROSITE" id="PS51160">
    <property type="entry name" value="ACYLPHOSPHATASE_3"/>
    <property type="match status" value="1"/>
</dbReference>
<comment type="similarity">
    <text evidence="2">Belongs to the acylphosphatase family.</text>
</comment>
<dbReference type="Gene3D" id="3.30.70.100">
    <property type="match status" value="1"/>
</dbReference>
<dbReference type="SUPFAM" id="SSF54975">
    <property type="entry name" value="Acylphosphatase/BLUF domain-like"/>
    <property type="match status" value="1"/>
</dbReference>
<organism evidence="5">
    <name type="scientific">Candidatus Syntropharchaeum butanivorans</name>
    <dbReference type="NCBI Taxonomy" id="1839936"/>
    <lineage>
        <taxon>Archaea</taxon>
        <taxon>Methanobacteriati</taxon>
        <taxon>Methanobacteriota</taxon>
        <taxon>Stenosarchaea group</taxon>
        <taxon>Methanomicrobia</taxon>
        <taxon>Methanosarcinales</taxon>
        <taxon>ANME-2 cluster</taxon>
        <taxon>Candidatus Syntropharchaeum</taxon>
    </lineage>
</organism>
<comment type="caution">
    <text evidence="5">The sequence shown here is derived from an EMBL/GenBank/DDBJ whole genome shotgun (WGS) entry which is preliminary data.</text>
</comment>
<keyword evidence="3" id="KW-0175">Coiled coil</keyword>
<feature type="active site" evidence="1">
    <location>
        <position position="39"/>
    </location>
</feature>
<gene>
    <name evidence="5" type="ORF">ENG09_06535</name>
</gene>
<accession>A0A7C1B323</accession>
<dbReference type="EC" id="3.6.1.7" evidence="1"/>
<comment type="catalytic activity">
    <reaction evidence="1">
        <text>an acyl phosphate + H2O = a carboxylate + phosphate + H(+)</text>
        <dbReference type="Rhea" id="RHEA:14965"/>
        <dbReference type="ChEBI" id="CHEBI:15377"/>
        <dbReference type="ChEBI" id="CHEBI:15378"/>
        <dbReference type="ChEBI" id="CHEBI:29067"/>
        <dbReference type="ChEBI" id="CHEBI:43474"/>
        <dbReference type="ChEBI" id="CHEBI:59918"/>
        <dbReference type="EC" id="3.6.1.7"/>
    </reaction>
</comment>
<feature type="coiled-coil region" evidence="3">
    <location>
        <begin position="176"/>
        <end position="203"/>
    </location>
</feature>
<dbReference type="Pfam" id="PF00708">
    <property type="entry name" value="Acylphosphatase"/>
    <property type="match status" value="1"/>
</dbReference>
<dbReference type="InterPro" id="IPR036046">
    <property type="entry name" value="Acylphosphatase-like_dom_sf"/>
</dbReference>
<reference evidence="5" key="1">
    <citation type="journal article" date="2020" name="mSystems">
        <title>Genome- and Community-Level Interaction Insights into Carbon Utilization and Element Cycling Functions of Hydrothermarchaeota in Hydrothermal Sediment.</title>
        <authorList>
            <person name="Zhou Z."/>
            <person name="Liu Y."/>
            <person name="Xu W."/>
            <person name="Pan J."/>
            <person name="Luo Z.H."/>
            <person name="Li M."/>
        </authorList>
    </citation>
    <scope>NUCLEOTIDE SEQUENCE [LARGE SCALE GENOMIC DNA]</scope>
    <source>
        <strain evidence="5">HyVt-185</strain>
    </source>
</reference>